<dbReference type="Proteomes" id="UP001057402">
    <property type="component" value="Chromosome 5"/>
</dbReference>
<protein>
    <submittedName>
        <fullName evidence="1">Uncharacterized protein</fullName>
    </submittedName>
</protein>
<reference evidence="2" key="1">
    <citation type="journal article" date="2023" name="Front. Plant Sci.">
        <title>Chromosomal-level genome assembly of Melastoma candidum provides insights into trichome evolution.</title>
        <authorList>
            <person name="Zhong Y."/>
            <person name="Wu W."/>
            <person name="Sun C."/>
            <person name="Zou P."/>
            <person name="Liu Y."/>
            <person name="Dai S."/>
            <person name="Zhou R."/>
        </authorList>
    </citation>
    <scope>NUCLEOTIDE SEQUENCE [LARGE SCALE GENOMIC DNA]</scope>
</reference>
<sequence length="72" mass="7538">MFDAMMDVIYSSIKAMGLADVPIVEAETGSPSLGDAVEPPSIPVDAISYNENLLGHVMPTKGLLLMPNSGFA</sequence>
<evidence type="ECO:0000313" key="2">
    <source>
        <dbReference type="Proteomes" id="UP001057402"/>
    </source>
</evidence>
<organism evidence="1 2">
    <name type="scientific">Melastoma candidum</name>
    <dbReference type="NCBI Taxonomy" id="119954"/>
    <lineage>
        <taxon>Eukaryota</taxon>
        <taxon>Viridiplantae</taxon>
        <taxon>Streptophyta</taxon>
        <taxon>Embryophyta</taxon>
        <taxon>Tracheophyta</taxon>
        <taxon>Spermatophyta</taxon>
        <taxon>Magnoliopsida</taxon>
        <taxon>eudicotyledons</taxon>
        <taxon>Gunneridae</taxon>
        <taxon>Pentapetalae</taxon>
        <taxon>rosids</taxon>
        <taxon>malvids</taxon>
        <taxon>Myrtales</taxon>
        <taxon>Melastomataceae</taxon>
        <taxon>Melastomatoideae</taxon>
        <taxon>Melastomateae</taxon>
        <taxon>Melastoma</taxon>
    </lineage>
</organism>
<keyword evidence="2" id="KW-1185">Reference proteome</keyword>
<evidence type="ECO:0000313" key="1">
    <source>
        <dbReference type="EMBL" id="KAI4370603.1"/>
    </source>
</evidence>
<name>A0ACB9QVB4_9MYRT</name>
<comment type="caution">
    <text evidence="1">The sequence shown here is derived from an EMBL/GenBank/DDBJ whole genome shotgun (WGS) entry which is preliminary data.</text>
</comment>
<dbReference type="EMBL" id="CM042884">
    <property type="protein sequence ID" value="KAI4370603.1"/>
    <property type="molecule type" value="Genomic_DNA"/>
</dbReference>
<proteinExistence type="predicted"/>
<accession>A0ACB9QVB4</accession>
<gene>
    <name evidence="1" type="ORF">MLD38_018939</name>
</gene>